<accession>A0A453AS04</accession>
<reference evidence="1" key="5">
    <citation type="journal article" date="2021" name="G3 (Bethesda)">
        <title>Aegilops tauschii genome assembly Aet v5.0 features greater sequence contiguity and improved annotation.</title>
        <authorList>
            <person name="Wang L."/>
            <person name="Zhu T."/>
            <person name="Rodriguez J.C."/>
            <person name="Deal K.R."/>
            <person name="Dubcovsky J."/>
            <person name="McGuire P.E."/>
            <person name="Lux T."/>
            <person name="Spannagl M."/>
            <person name="Mayer K.F.X."/>
            <person name="Baldrich P."/>
            <person name="Meyers B.C."/>
            <person name="Huo N."/>
            <person name="Gu Y.Q."/>
            <person name="Zhou H."/>
            <person name="Devos K.M."/>
            <person name="Bennetzen J.L."/>
            <person name="Unver T."/>
            <person name="Budak H."/>
            <person name="Gulick P.J."/>
            <person name="Galiba G."/>
            <person name="Kalapos B."/>
            <person name="Nelson D.R."/>
            <person name="Li P."/>
            <person name="You F.M."/>
            <person name="Luo M.C."/>
            <person name="Dvorak J."/>
        </authorList>
    </citation>
    <scope>NUCLEOTIDE SEQUENCE [LARGE SCALE GENOMIC DNA]</scope>
    <source>
        <strain evidence="1">cv. AL8/78</strain>
    </source>
</reference>
<proteinExistence type="predicted"/>
<dbReference type="Proteomes" id="UP000015105">
    <property type="component" value="Chromosome 2D"/>
</dbReference>
<dbReference type="EnsemblPlants" id="AET2Gv20244900.1">
    <property type="protein sequence ID" value="AET2Gv20244900.1"/>
    <property type="gene ID" value="AET2Gv20244900"/>
</dbReference>
<protein>
    <submittedName>
        <fullName evidence="1">Uncharacterized protein</fullName>
    </submittedName>
</protein>
<reference evidence="1" key="3">
    <citation type="journal article" date="2017" name="Nature">
        <title>Genome sequence of the progenitor of the wheat D genome Aegilops tauschii.</title>
        <authorList>
            <person name="Luo M.C."/>
            <person name="Gu Y.Q."/>
            <person name="Puiu D."/>
            <person name="Wang H."/>
            <person name="Twardziok S.O."/>
            <person name="Deal K.R."/>
            <person name="Huo N."/>
            <person name="Zhu T."/>
            <person name="Wang L."/>
            <person name="Wang Y."/>
            <person name="McGuire P.E."/>
            <person name="Liu S."/>
            <person name="Long H."/>
            <person name="Ramasamy R.K."/>
            <person name="Rodriguez J.C."/>
            <person name="Van S.L."/>
            <person name="Yuan L."/>
            <person name="Wang Z."/>
            <person name="Xia Z."/>
            <person name="Xiao L."/>
            <person name="Anderson O.D."/>
            <person name="Ouyang S."/>
            <person name="Liang Y."/>
            <person name="Zimin A.V."/>
            <person name="Pertea G."/>
            <person name="Qi P."/>
            <person name="Bennetzen J.L."/>
            <person name="Dai X."/>
            <person name="Dawson M.W."/>
            <person name="Muller H.G."/>
            <person name="Kugler K."/>
            <person name="Rivarola-Duarte L."/>
            <person name="Spannagl M."/>
            <person name="Mayer K.F.X."/>
            <person name="Lu F.H."/>
            <person name="Bevan M.W."/>
            <person name="Leroy P."/>
            <person name="Li P."/>
            <person name="You F.M."/>
            <person name="Sun Q."/>
            <person name="Liu Z."/>
            <person name="Lyons E."/>
            <person name="Wicker T."/>
            <person name="Salzberg S.L."/>
            <person name="Devos K.M."/>
            <person name="Dvorak J."/>
        </authorList>
    </citation>
    <scope>NUCLEOTIDE SEQUENCE [LARGE SCALE GENOMIC DNA]</scope>
    <source>
        <strain evidence="1">cv. AL8/78</strain>
    </source>
</reference>
<organism evidence="1 2">
    <name type="scientific">Aegilops tauschii subsp. strangulata</name>
    <name type="common">Goatgrass</name>
    <dbReference type="NCBI Taxonomy" id="200361"/>
    <lineage>
        <taxon>Eukaryota</taxon>
        <taxon>Viridiplantae</taxon>
        <taxon>Streptophyta</taxon>
        <taxon>Embryophyta</taxon>
        <taxon>Tracheophyta</taxon>
        <taxon>Spermatophyta</taxon>
        <taxon>Magnoliopsida</taxon>
        <taxon>Liliopsida</taxon>
        <taxon>Poales</taxon>
        <taxon>Poaceae</taxon>
        <taxon>BOP clade</taxon>
        <taxon>Pooideae</taxon>
        <taxon>Triticodae</taxon>
        <taxon>Triticeae</taxon>
        <taxon>Triticinae</taxon>
        <taxon>Aegilops</taxon>
    </lineage>
</organism>
<reference evidence="1" key="4">
    <citation type="submission" date="2019-03" db="UniProtKB">
        <authorList>
            <consortium name="EnsemblPlants"/>
        </authorList>
    </citation>
    <scope>IDENTIFICATION</scope>
</reference>
<sequence length="62" mass="6899">MVHKELQQAWWFDSHNLARTSPWLGSTLSGSPLAPYPALPSGQWMLLLPCGYSMDGLNLDLV</sequence>
<name>A0A453AS04_AEGTS</name>
<evidence type="ECO:0000313" key="2">
    <source>
        <dbReference type="Proteomes" id="UP000015105"/>
    </source>
</evidence>
<evidence type="ECO:0000313" key="1">
    <source>
        <dbReference type="EnsemblPlants" id="AET2Gv20244900.1"/>
    </source>
</evidence>
<keyword evidence="2" id="KW-1185">Reference proteome</keyword>
<dbReference type="Gramene" id="AET2Gv20244900.1">
    <property type="protein sequence ID" value="AET2Gv20244900.1"/>
    <property type="gene ID" value="AET2Gv20244900"/>
</dbReference>
<reference evidence="2" key="1">
    <citation type="journal article" date="2014" name="Science">
        <title>Ancient hybridizations among the ancestral genomes of bread wheat.</title>
        <authorList>
            <consortium name="International Wheat Genome Sequencing Consortium,"/>
            <person name="Marcussen T."/>
            <person name="Sandve S.R."/>
            <person name="Heier L."/>
            <person name="Spannagl M."/>
            <person name="Pfeifer M."/>
            <person name="Jakobsen K.S."/>
            <person name="Wulff B.B."/>
            <person name="Steuernagel B."/>
            <person name="Mayer K.F."/>
            <person name="Olsen O.A."/>
        </authorList>
    </citation>
    <scope>NUCLEOTIDE SEQUENCE [LARGE SCALE GENOMIC DNA]</scope>
    <source>
        <strain evidence="2">cv. AL8/78</strain>
    </source>
</reference>
<dbReference type="AlphaFoldDB" id="A0A453AS04"/>
<reference evidence="2" key="2">
    <citation type="journal article" date="2017" name="Nat. Plants">
        <title>The Aegilops tauschii genome reveals multiple impacts of transposons.</title>
        <authorList>
            <person name="Zhao G."/>
            <person name="Zou C."/>
            <person name="Li K."/>
            <person name="Wang K."/>
            <person name="Li T."/>
            <person name="Gao L."/>
            <person name="Zhang X."/>
            <person name="Wang H."/>
            <person name="Yang Z."/>
            <person name="Liu X."/>
            <person name="Jiang W."/>
            <person name="Mao L."/>
            <person name="Kong X."/>
            <person name="Jiao Y."/>
            <person name="Jia J."/>
        </authorList>
    </citation>
    <scope>NUCLEOTIDE SEQUENCE [LARGE SCALE GENOMIC DNA]</scope>
    <source>
        <strain evidence="2">cv. AL8/78</strain>
    </source>
</reference>